<dbReference type="PANTHER" id="PTHR33755">
    <property type="entry name" value="TOXIN PARE1-RELATED"/>
    <property type="match status" value="1"/>
</dbReference>
<protein>
    <submittedName>
        <fullName evidence="3">Type II toxin-antitoxin system RelE/ParE family toxin</fullName>
    </submittedName>
</protein>
<dbReference type="InterPro" id="IPR051803">
    <property type="entry name" value="TA_system_RelE-like_toxin"/>
</dbReference>
<keyword evidence="4" id="KW-1185">Reference proteome</keyword>
<evidence type="ECO:0000313" key="4">
    <source>
        <dbReference type="Proteomes" id="UP001501523"/>
    </source>
</evidence>
<dbReference type="InterPro" id="IPR007712">
    <property type="entry name" value="RelE/ParE_toxin"/>
</dbReference>
<accession>A0ABN1IFP0</accession>
<dbReference type="Pfam" id="PF05016">
    <property type="entry name" value="ParE_toxin"/>
    <property type="match status" value="1"/>
</dbReference>
<dbReference type="Proteomes" id="UP001501523">
    <property type="component" value="Unassembled WGS sequence"/>
</dbReference>
<evidence type="ECO:0000313" key="3">
    <source>
        <dbReference type="EMBL" id="GAA0711652.1"/>
    </source>
</evidence>
<proteinExistence type="inferred from homology"/>
<organism evidence="3 4">
    <name type="scientific">Dokdonella soli</name>
    <dbReference type="NCBI Taxonomy" id="529810"/>
    <lineage>
        <taxon>Bacteria</taxon>
        <taxon>Pseudomonadati</taxon>
        <taxon>Pseudomonadota</taxon>
        <taxon>Gammaproteobacteria</taxon>
        <taxon>Lysobacterales</taxon>
        <taxon>Rhodanobacteraceae</taxon>
        <taxon>Dokdonella</taxon>
    </lineage>
</organism>
<evidence type="ECO:0000256" key="2">
    <source>
        <dbReference type="ARBA" id="ARBA00022649"/>
    </source>
</evidence>
<dbReference type="InterPro" id="IPR035093">
    <property type="entry name" value="RelE/ParE_toxin_dom_sf"/>
</dbReference>
<dbReference type="PANTHER" id="PTHR33755:SF5">
    <property type="entry name" value="TYPE II TOXIN-ANTITOXIN SYSTEM RELE_PARE FAMILY TOXIN"/>
    <property type="match status" value="1"/>
</dbReference>
<reference evidence="3 4" key="1">
    <citation type="journal article" date="2019" name="Int. J. Syst. Evol. Microbiol.">
        <title>The Global Catalogue of Microorganisms (GCM) 10K type strain sequencing project: providing services to taxonomists for standard genome sequencing and annotation.</title>
        <authorList>
            <consortium name="The Broad Institute Genomics Platform"/>
            <consortium name="The Broad Institute Genome Sequencing Center for Infectious Disease"/>
            <person name="Wu L."/>
            <person name="Ma J."/>
        </authorList>
    </citation>
    <scope>NUCLEOTIDE SEQUENCE [LARGE SCALE GENOMIC DNA]</scope>
    <source>
        <strain evidence="3 4">JCM 15421</strain>
    </source>
</reference>
<name>A0ABN1IFP0_9GAMM</name>
<dbReference type="Gene3D" id="3.30.2310.20">
    <property type="entry name" value="RelE-like"/>
    <property type="match status" value="1"/>
</dbReference>
<gene>
    <name evidence="3" type="ORF">GCM10009105_13680</name>
</gene>
<dbReference type="EMBL" id="BAAAEU010000006">
    <property type="protein sequence ID" value="GAA0711652.1"/>
    <property type="molecule type" value="Genomic_DNA"/>
</dbReference>
<sequence length="107" mass="12171">MAQIIWTEPALGDLEAIADFIALENPVAAAALVRRVFDHIGQLADHPESGSRPRELKRSRYRQIVEPPCRVFYRHDGSTVFILHVMRTERLLRPARLGPDAKSRSSR</sequence>
<comment type="caution">
    <text evidence="3">The sequence shown here is derived from an EMBL/GenBank/DDBJ whole genome shotgun (WGS) entry which is preliminary data.</text>
</comment>
<comment type="similarity">
    <text evidence="1">Belongs to the RelE toxin family.</text>
</comment>
<dbReference type="RefSeq" id="WP_343788550.1">
    <property type="nucleotide sequence ID" value="NZ_BAAAEU010000006.1"/>
</dbReference>
<evidence type="ECO:0000256" key="1">
    <source>
        <dbReference type="ARBA" id="ARBA00006226"/>
    </source>
</evidence>
<keyword evidence="2" id="KW-1277">Toxin-antitoxin system</keyword>